<dbReference type="EMBL" id="BASM01000045">
    <property type="protein sequence ID" value="GAD28189.1"/>
    <property type="molecule type" value="Genomic_DNA"/>
</dbReference>
<name>A0ABQ0J171_GLUTH</name>
<proteinExistence type="predicted"/>
<dbReference type="Proteomes" id="UP000018209">
    <property type="component" value="Unassembled WGS sequence"/>
</dbReference>
<protein>
    <submittedName>
        <fullName evidence="1">Uncharacterized protein</fullName>
    </submittedName>
</protein>
<comment type="caution">
    <text evidence="1">The sequence shown here is derived from an EMBL/GenBank/DDBJ whole genome shotgun (WGS) entry which is preliminary data.</text>
</comment>
<keyword evidence="2" id="KW-1185">Reference proteome</keyword>
<evidence type="ECO:0000313" key="1">
    <source>
        <dbReference type="EMBL" id="GAD28189.1"/>
    </source>
</evidence>
<gene>
    <name evidence="1" type="ORF">NBRC3257_3188</name>
</gene>
<reference evidence="1 2" key="1">
    <citation type="submission" date="2013-08" db="EMBL/GenBank/DDBJ databases">
        <title>Gluconobacter thailandicus NBRC 3257 whole genome sequence.</title>
        <authorList>
            <person name="Matsutani M."/>
            <person name="Yakushi T."/>
            <person name="Matsushita K."/>
        </authorList>
    </citation>
    <scope>NUCLEOTIDE SEQUENCE [LARGE SCALE GENOMIC DNA]</scope>
    <source>
        <strain evidence="1 2">NBRC 3257</strain>
    </source>
</reference>
<evidence type="ECO:0000313" key="2">
    <source>
        <dbReference type="Proteomes" id="UP000018209"/>
    </source>
</evidence>
<sequence>MLAAYDPRGSDPWLHHLTEYRNLYLHRQPLGSTVSPAFLVYETVEHAEVIFPRIIMPLDASDPFAPGQDALTRFLQLYRAMNQLAQLAASHAPYNTALPTFVVS</sequence>
<accession>A0ABQ0J171</accession>
<organism evidence="1 2">
    <name type="scientific">Gluconobacter thailandicus NBRC 3257</name>
    <dbReference type="NCBI Taxonomy" id="1381097"/>
    <lineage>
        <taxon>Bacteria</taxon>
        <taxon>Pseudomonadati</taxon>
        <taxon>Pseudomonadota</taxon>
        <taxon>Alphaproteobacteria</taxon>
        <taxon>Acetobacterales</taxon>
        <taxon>Acetobacteraceae</taxon>
        <taxon>Gluconobacter</taxon>
    </lineage>
</organism>